<gene>
    <name evidence="2" type="ORF">GGQ55_004630</name>
</gene>
<dbReference type="Gene3D" id="3.40.630.30">
    <property type="match status" value="1"/>
</dbReference>
<dbReference type="GO" id="GO:0016747">
    <property type="term" value="F:acyltransferase activity, transferring groups other than amino-acyl groups"/>
    <property type="evidence" value="ECO:0007669"/>
    <property type="project" value="InterPro"/>
</dbReference>
<accession>A0A853CPC1</accession>
<dbReference type="Proteomes" id="UP000541969">
    <property type="component" value="Unassembled WGS sequence"/>
</dbReference>
<dbReference type="AlphaFoldDB" id="A0A853CPC1"/>
<evidence type="ECO:0000259" key="1">
    <source>
        <dbReference type="PROSITE" id="PS51186"/>
    </source>
</evidence>
<feature type="domain" description="N-acetyltransferase" evidence="1">
    <location>
        <begin position="26"/>
        <end position="182"/>
    </location>
</feature>
<evidence type="ECO:0000313" key="2">
    <source>
        <dbReference type="EMBL" id="NYJ08352.1"/>
    </source>
</evidence>
<dbReference type="EMBL" id="JACBZT010000001">
    <property type="protein sequence ID" value="NYJ08352.1"/>
    <property type="molecule type" value="Genomic_DNA"/>
</dbReference>
<organism evidence="2 3">
    <name type="scientific">Petropleomorpha daqingensis</name>
    <dbReference type="NCBI Taxonomy" id="2026353"/>
    <lineage>
        <taxon>Bacteria</taxon>
        <taxon>Bacillati</taxon>
        <taxon>Actinomycetota</taxon>
        <taxon>Actinomycetes</taxon>
        <taxon>Geodermatophilales</taxon>
        <taxon>Geodermatophilaceae</taxon>
        <taxon>Petropleomorpha</taxon>
    </lineage>
</organism>
<evidence type="ECO:0000313" key="3">
    <source>
        <dbReference type="Proteomes" id="UP000541969"/>
    </source>
</evidence>
<reference evidence="2 3" key="1">
    <citation type="submission" date="2020-07" db="EMBL/GenBank/DDBJ databases">
        <title>Sequencing the genomes of 1000 actinobacteria strains.</title>
        <authorList>
            <person name="Klenk H.-P."/>
        </authorList>
    </citation>
    <scope>NUCLEOTIDE SEQUENCE [LARGE SCALE GENOMIC DNA]</scope>
    <source>
        <strain evidence="2 3">DSM 104001</strain>
    </source>
</reference>
<dbReference type="Pfam" id="PF00583">
    <property type="entry name" value="Acetyltransf_1"/>
    <property type="match status" value="1"/>
</dbReference>
<name>A0A853CPC1_9ACTN</name>
<dbReference type="InterPro" id="IPR000182">
    <property type="entry name" value="GNAT_dom"/>
</dbReference>
<dbReference type="PROSITE" id="PS51186">
    <property type="entry name" value="GNAT"/>
    <property type="match status" value="1"/>
</dbReference>
<dbReference type="SUPFAM" id="SSF55729">
    <property type="entry name" value="Acyl-CoA N-acyltransferases (Nat)"/>
    <property type="match status" value="1"/>
</dbReference>
<dbReference type="RefSeq" id="WP_179720870.1">
    <property type="nucleotide sequence ID" value="NZ_JACBZT010000001.1"/>
</dbReference>
<dbReference type="CDD" id="cd04301">
    <property type="entry name" value="NAT_SF"/>
    <property type="match status" value="1"/>
</dbReference>
<sequence>MITLTTAHGAPALQVENRPGLSLPRVVVRPLVPGETEPLQTVFDGLSAHSRRMRFLAPVPRLLPAVARTLADIDHHRHGCWVAELDGEPLGIGRYIVDKDDPTLAEVAFEVVDRAQGLGLGRLMVDVVGTTACDVGVGGLLWTMDPHNLRIRQLALPLGGRFEMDEDVLEGRTPLPVLPTVEACRVIRCARIARRAAARRRAA</sequence>
<keyword evidence="3" id="KW-1185">Reference proteome</keyword>
<proteinExistence type="predicted"/>
<comment type="caution">
    <text evidence="2">The sequence shown here is derived from an EMBL/GenBank/DDBJ whole genome shotgun (WGS) entry which is preliminary data.</text>
</comment>
<dbReference type="InterPro" id="IPR016181">
    <property type="entry name" value="Acyl_CoA_acyltransferase"/>
</dbReference>
<protein>
    <submittedName>
        <fullName evidence="2">GNAT superfamily N-acetyltransferase</fullName>
    </submittedName>
</protein>
<keyword evidence="2" id="KW-0808">Transferase</keyword>